<accession>A0A0W0X1P9</accession>
<protein>
    <recommendedName>
        <fullName evidence="3">Macro domain-containing protein</fullName>
    </recommendedName>
</protein>
<keyword evidence="2" id="KW-1185">Reference proteome</keyword>
<gene>
    <name evidence="1" type="ORF">Lnau_0576</name>
</gene>
<comment type="caution">
    <text evidence="1">The sequence shown here is derived from an EMBL/GenBank/DDBJ whole genome shotgun (WGS) entry which is preliminary data.</text>
</comment>
<evidence type="ECO:0000313" key="1">
    <source>
        <dbReference type="EMBL" id="KTD38507.1"/>
    </source>
</evidence>
<reference evidence="1 2" key="1">
    <citation type="submission" date="2015-11" db="EMBL/GenBank/DDBJ databases">
        <title>Genomic analysis of 38 Legionella species identifies large and diverse effector repertoires.</title>
        <authorList>
            <person name="Burstein D."/>
            <person name="Amaro F."/>
            <person name="Zusman T."/>
            <person name="Lifshitz Z."/>
            <person name="Cohen O."/>
            <person name="Gilbert J.A."/>
            <person name="Pupko T."/>
            <person name="Shuman H.A."/>
            <person name="Segal G."/>
        </authorList>
    </citation>
    <scope>NUCLEOTIDE SEQUENCE [LARGE SCALE GENOMIC DNA]</scope>
    <source>
        <strain evidence="1 2">ATCC 49506</strain>
    </source>
</reference>
<dbReference type="PATRIC" id="fig|45070.6.peg.611"/>
<sequence>MPFATTTYIEPKEKSLIVCAGTVTCSNVSAMGSGFMVFKQFFNKNIHQDKVSGGWQAALQHILDSFHSGQEEMPAYVRIAQQDSYLGGIATVPFIAGGIGLTFEKLSTPAEKEKRFKEQYKKAVEEAIKDAKRLGRPLFLQPLGIGVYGWDANEAAKIVVEAVCEADPNDEVELTIPIFNPSPGSANESFRETFTAEMLKRKRQAYR</sequence>
<evidence type="ECO:0008006" key="3">
    <source>
        <dbReference type="Google" id="ProtNLM"/>
    </source>
</evidence>
<dbReference type="AlphaFoldDB" id="A0A0W0X1P9"/>
<evidence type="ECO:0000313" key="2">
    <source>
        <dbReference type="Proteomes" id="UP000054725"/>
    </source>
</evidence>
<dbReference type="RefSeq" id="WP_058503652.1">
    <property type="nucleotide sequence ID" value="NZ_CAAAIF010000023.1"/>
</dbReference>
<proteinExistence type="predicted"/>
<dbReference type="Proteomes" id="UP000054725">
    <property type="component" value="Unassembled WGS sequence"/>
</dbReference>
<organism evidence="1 2">
    <name type="scientific">Legionella nautarum</name>
    <dbReference type="NCBI Taxonomy" id="45070"/>
    <lineage>
        <taxon>Bacteria</taxon>
        <taxon>Pseudomonadati</taxon>
        <taxon>Pseudomonadota</taxon>
        <taxon>Gammaproteobacteria</taxon>
        <taxon>Legionellales</taxon>
        <taxon>Legionellaceae</taxon>
        <taxon>Legionella</taxon>
    </lineage>
</organism>
<dbReference type="OrthoDB" id="5636719at2"/>
<name>A0A0W0X1P9_9GAMM</name>
<dbReference type="EMBL" id="LNYO01000008">
    <property type="protein sequence ID" value="KTD38507.1"/>
    <property type="molecule type" value="Genomic_DNA"/>
</dbReference>